<evidence type="ECO:0000313" key="5">
    <source>
        <dbReference type="EMBL" id="EMS53443.1"/>
    </source>
</evidence>
<accession>M7YS10</accession>
<dbReference type="OMA" id="YVICVEN"/>
<dbReference type="EMBL" id="KD194777">
    <property type="protein sequence ID" value="EMS53443.1"/>
    <property type="molecule type" value="Genomic_DNA"/>
</dbReference>
<dbReference type="AlphaFoldDB" id="M7YS10"/>
<evidence type="ECO:0000256" key="4">
    <source>
        <dbReference type="ARBA" id="ARBA00023242"/>
    </source>
</evidence>
<evidence type="ECO:0000256" key="2">
    <source>
        <dbReference type="ARBA" id="ARBA00022763"/>
    </source>
</evidence>
<keyword evidence="3" id="KW-0234">DNA repair</keyword>
<comment type="subcellular location">
    <subcellularLocation>
        <location evidence="1">Nucleus</location>
    </subcellularLocation>
</comment>
<proteinExistence type="predicted"/>
<dbReference type="PANTHER" id="PTHR12663">
    <property type="entry name" value="ANDROGEN INDUCED INHIBITOR OF PROLIFERATION AS3 / PDS5-RELATED"/>
    <property type="match status" value="1"/>
</dbReference>
<dbReference type="Pfam" id="PF20168">
    <property type="entry name" value="PDS5"/>
    <property type="match status" value="1"/>
</dbReference>
<sequence length="150" mass="17239">MEAIQPCLTAVVRKELLKHQDQDVKVLLATCFCEITRITAPEAPYSDDVLRTIFCLIVGTFGGLADVNSHYFSRRVAILETVARYRACVVMLDLECNDLITDMFRTFLEIIRLFVMVYKGTIVCRLAERHLHTFHYVICVENSKMVYGIK</sequence>
<organism evidence="5">
    <name type="scientific">Triticum urartu</name>
    <name type="common">Red wild einkorn</name>
    <name type="synonym">Crithodium urartu</name>
    <dbReference type="NCBI Taxonomy" id="4572"/>
    <lineage>
        <taxon>Eukaryota</taxon>
        <taxon>Viridiplantae</taxon>
        <taxon>Streptophyta</taxon>
        <taxon>Embryophyta</taxon>
        <taxon>Tracheophyta</taxon>
        <taxon>Spermatophyta</taxon>
        <taxon>Magnoliopsida</taxon>
        <taxon>Liliopsida</taxon>
        <taxon>Poales</taxon>
        <taxon>Poaceae</taxon>
        <taxon>BOP clade</taxon>
        <taxon>Pooideae</taxon>
        <taxon>Triticodae</taxon>
        <taxon>Triticeae</taxon>
        <taxon>Triticinae</taxon>
        <taxon>Triticum</taxon>
    </lineage>
</organism>
<keyword evidence="2" id="KW-0227">DNA damage</keyword>
<dbReference type="STRING" id="4572.M7YS10"/>
<dbReference type="GO" id="GO:0005634">
    <property type="term" value="C:nucleus"/>
    <property type="evidence" value="ECO:0007669"/>
    <property type="project" value="UniProtKB-SubCell"/>
</dbReference>
<dbReference type="GO" id="GO:0007064">
    <property type="term" value="P:mitotic sister chromatid cohesion"/>
    <property type="evidence" value="ECO:0007669"/>
    <property type="project" value="InterPro"/>
</dbReference>
<name>M7YS10_TRIUA</name>
<dbReference type="PANTHER" id="PTHR12663:SF0">
    <property type="entry name" value="PRECOCIOUS DISSOCIATION OF SISTERS 5, ISOFORM A"/>
    <property type="match status" value="1"/>
</dbReference>
<dbReference type="InterPro" id="IPR039776">
    <property type="entry name" value="Pds5"/>
</dbReference>
<protein>
    <submittedName>
        <fullName evidence="5">Uncharacterized protein</fullName>
    </submittedName>
</protein>
<gene>
    <name evidence="5" type="ORF">TRIUR3_27420</name>
</gene>
<dbReference type="GO" id="GO:0006281">
    <property type="term" value="P:DNA repair"/>
    <property type="evidence" value="ECO:0007669"/>
    <property type="project" value="UniProtKB-KW"/>
</dbReference>
<dbReference type="eggNOG" id="KOG1525">
    <property type="taxonomic scope" value="Eukaryota"/>
</dbReference>
<dbReference type="GO" id="GO:0000785">
    <property type="term" value="C:chromatin"/>
    <property type="evidence" value="ECO:0007669"/>
    <property type="project" value="TreeGrafter"/>
</dbReference>
<reference evidence="5" key="1">
    <citation type="journal article" date="2013" name="Nature">
        <title>Draft genome of the wheat A-genome progenitor Triticum urartu.</title>
        <authorList>
            <person name="Ling H.Q."/>
            <person name="Zhao S."/>
            <person name="Liu D."/>
            <person name="Wang J."/>
            <person name="Sun H."/>
            <person name="Zhang C."/>
            <person name="Fan H."/>
            <person name="Li D."/>
            <person name="Dong L."/>
            <person name="Tao Y."/>
            <person name="Gao C."/>
            <person name="Wu H."/>
            <person name="Li Y."/>
            <person name="Cui Y."/>
            <person name="Guo X."/>
            <person name="Zheng S."/>
            <person name="Wang B."/>
            <person name="Yu K."/>
            <person name="Liang Q."/>
            <person name="Yang W."/>
            <person name="Lou X."/>
            <person name="Chen J."/>
            <person name="Feng M."/>
            <person name="Jian J."/>
            <person name="Zhang X."/>
            <person name="Luo G."/>
            <person name="Jiang Y."/>
            <person name="Liu J."/>
            <person name="Wang Z."/>
            <person name="Sha Y."/>
            <person name="Zhang B."/>
            <person name="Wu H."/>
            <person name="Tang D."/>
            <person name="Shen Q."/>
            <person name="Xue P."/>
            <person name="Zou S."/>
            <person name="Wang X."/>
            <person name="Liu X."/>
            <person name="Wang F."/>
            <person name="Yang Y."/>
            <person name="An X."/>
            <person name="Dong Z."/>
            <person name="Zhang K."/>
            <person name="Zhang X."/>
            <person name="Luo M.C."/>
            <person name="Dvorak J."/>
            <person name="Tong Y."/>
            <person name="Wang J."/>
            <person name="Yang H."/>
            <person name="Li Z."/>
            <person name="Wang D."/>
            <person name="Zhang A."/>
            <person name="Wang J."/>
        </authorList>
    </citation>
    <scope>NUCLEOTIDE SEQUENCE</scope>
</reference>
<keyword evidence="4" id="KW-0539">Nucleus</keyword>
<evidence type="ECO:0000256" key="3">
    <source>
        <dbReference type="ARBA" id="ARBA00023204"/>
    </source>
</evidence>
<evidence type="ECO:0000256" key="1">
    <source>
        <dbReference type="ARBA" id="ARBA00004123"/>
    </source>
</evidence>